<organism evidence="4 5">
    <name type="scientific">Paludibaculum fermentans</name>
    <dbReference type="NCBI Taxonomy" id="1473598"/>
    <lineage>
        <taxon>Bacteria</taxon>
        <taxon>Pseudomonadati</taxon>
        <taxon>Acidobacteriota</taxon>
        <taxon>Terriglobia</taxon>
        <taxon>Bryobacterales</taxon>
        <taxon>Bryobacteraceae</taxon>
        <taxon>Paludibaculum</taxon>
    </lineage>
</organism>
<dbReference type="InterPro" id="IPR002909">
    <property type="entry name" value="IPT_dom"/>
</dbReference>
<feature type="domain" description="BACON" evidence="3">
    <location>
        <begin position="44"/>
        <end position="99"/>
    </location>
</feature>
<name>A0A7S7SI54_PALFE</name>
<accession>A0A7S7SI54</accession>
<feature type="signal peptide" evidence="1">
    <location>
        <begin position="1"/>
        <end position="21"/>
    </location>
</feature>
<dbReference type="Gene3D" id="2.60.40.10">
    <property type="entry name" value="Immunoglobulins"/>
    <property type="match status" value="2"/>
</dbReference>
<dbReference type="SUPFAM" id="SSF81296">
    <property type="entry name" value="E set domains"/>
    <property type="match status" value="2"/>
</dbReference>
<dbReference type="Proteomes" id="UP000593892">
    <property type="component" value="Chromosome"/>
</dbReference>
<dbReference type="KEGG" id="pfer:IRI77_23125"/>
<dbReference type="InterPro" id="IPR014756">
    <property type="entry name" value="Ig_E-set"/>
</dbReference>
<dbReference type="RefSeq" id="WP_194447374.1">
    <property type="nucleotide sequence ID" value="NZ_CP063849.1"/>
</dbReference>
<dbReference type="EMBL" id="CP063849">
    <property type="protein sequence ID" value="QOY85704.1"/>
    <property type="molecule type" value="Genomic_DNA"/>
</dbReference>
<sequence length="560" mass="55174">MRSVHIGILAAAALLALPAQAQTLKATPVSLSYAYTLGSATFPAAQTLAVAPASGAALSFNAVVVGGPWVTVTPDSGKTNASLKVSVNPTSLPVGTYTANIMLTPVGGTTLNVPVTLSVKAPPATLVVTPSPVTLSYTRGDPTPDPVAINLSGGGALLSFTVTVSGATWLSATPKSGIIFPAFSSQVALLVDPTGLTPGTYKGSIKIDAPSAANKTQTVSFDLTVNPGTPVLNSIFPTGATQGSAATTITLTGSNFYSGSTVTAKGQTLSSTLLGPTVLQSTIPSSLLASAANLNVVVTNPNPGGGSSADQTFTVYAPGPRITGITNGASFQSGSIAPGEFVSIFGTGLGPDAIVTFQPPAGGAPIADTLAGVQVYFGPTAAPLIFVSSTQIAAMVPSGVLGPGINVSVDYNGTSSWVYPVSVAPTAPGLFALGSSGAGPGAVFNENASTGELTLNTETNAATKGSTIWLYATGIGVTTPAGFDGAISTMESNLTAPVASLNIGGTDVTPAYFGPAPGLVSGLVLVKAAIPATIVAAKAVPVLLTLGSVTSQVGVTITVK</sequence>
<dbReference type="NCBIfam" id="TIGR03437">
    <property type="entry name" value="Soli_cterm"/>
    <property type="match status" value="1"/>
</dbReference>
<feature type="domain" description="IPT/TIG" evidence="2">
    <location>
        <begin position="230"/>
        <end position="314"/>
    </location>
</feature>
<dbReference type="CDD" id="cd00603">
    <property type="entry name" value="IPT_PCSR"/>
    <property type="match status" value="1"/>
</dbReference>
<evidence type="ECO:0000259" key="2">
    <source>
        <dbReference type="Pfam" id="PF01833"/>
    </source>
</evidence>
<protein>
    <recommendedName>
        <fullName evidence="6">IPT/TIG domain-containing protein</fullName>
    </recommendedName>
</protein>
<feature type="chain" id="PRO_5033021719" description="IPT/TIG domain-containing protein" evidence="1">
    <location>
        <begin position="22"/>
        <end position="560"/>
    </location>
</feature>
<dbReference type="InterPro" id="IPR017803">
    <property type="entry name" value="CHP03437_C"/>
</dbReference>
<dbReference type="InterPro" id="IPR024361">
    <property type="entry name" value="BACON"/>
</dbReference>
<dbReference type="Pfam" id="PF19190">
    <property type="entry name" value="BACON_2"/>
    <property type="match status" value="2"/>
</dbReference>
<dbReference type="Pfam" id="PF01833">
    <property type="entry name" value="TIG"/>
    <property type="match status" value="2"/>
</dbReference>
<evidence type="ECO:0000256" key="1">
    <source>
        <dbReference type="SAM" id="SignalP"/>
    </source>
</evidence>
<gene>
    <name evidence="4" type="ORF">IRI77_23125</name>
</gene>
<proteinExistence type="predicted"/>
<keyword evidence="5" id="KW-1185">Reference proteome</keyword>
<evidence type="ECO:0000313" key="5">
    <source>
        <dbReference type="Proteomes" id="UP000593892"/>
    </source>
</evidence>
<keyword evidence="1" id="KW-0732">Signal</keyword>
<evidence type="ECO:0000313" key="4">
    <source>
        <dbReference type="EMBL" id="QOY85704.1"/>
    </source>
</evidence>
<dbReference type="AlphaFoldDB" id="A0A7S7SI54"/>
<reference evidence="4 5" key="1">
    <citation type="submission" date="2020-10" db="EMBL/GenBank/DDBJ databases">
        <title>Complete genome sequence of Paludibaculum fermentans P105T, a facultatively anaerobic acidobacterium capable of dissimilatory Fe(III) reduction.</title>
        <authorList>
            <person name="Dedysh S.N."/>
            <person name="Beletsky A.V."/>
            <person name="Kulichevskaya I.S."/>
            <person name="Mardanov A.V."/>
            <person name="Ravin N.V."/>
        </authorList>
    </citation>
    <scope>NUCLEOTIDE SEQUENCE [LARGE SCALE GENOMIC DNA]</scope>
    <source>
        <strain evidence="4 5">P105</strain>
    </source>
</reference>
<feature type="domain" description="BACON" evidence="3">
    <location>
        <begin position="131"/>
        <end position="219"/>
    </location>
</feature>
<dbReference type="InterPro" id="IPR013783">
    <property type="entry name" value="Ig-like_fold"/>
</dbReference>
<evidence type="ECO:0008006" key="6">
    <source>
        <dbReference type="Google" id="ProtNLM"/>
    </source>
</evidence>
<feature type="domain" description="IPT/TIG" evidence="2">
    <location>
        <begin position="332"/>
        <end position="420"/>
    </location>
</feature>
<evidence type="ECO:0000259" key="3">
    <source>
        <dbReference type="Pfam" id="PF19190"/>
    </source>
</evidence>